<keyword evidence="3" id="KW-1185">Reference proteome</keyword>
<reference evidence="2 3" key="1">
    <citation type="submission" date="2017-03" db="EMBL/GenBank/DDBJ databases">
        <title>Complete genome sequence of Candidatus 'Thiodictyon syntrophicum' sp. nov. strain Cad16T, a photolithoautotroph purple sulfur bacterium isolated from an alpine meromictic lake.</title>
        <authorList>
            <person name="Luedin S.M."/>
            <person name="Pothier J.F."/>
            <person name="Danza F."/>
            <person name="Storelli N."/>
            <person name="Wittwer M."/>
            <person name="Tonolla M."/>
        </authorList>
    </citation>
    <scope>NUCLEOTIDE SEQUENCE [LARGE SCALE GENOMIC DNA]</scope>
    <source>
        <strain evidence="2 3">Cad16T</strain>
    </source>
</reference>
<keyword evidence="1" id="KW-0812">Transmembrane</keyword>
<gene>
    <name evidence="2" type="ORF">THSYN_24900</name>
</gene>
<feature type="transmembrane region" description="Helical" evidence="1">
    <location>
        <begin position="32"/>
        <end position="51"/>
    </location>
</feature>
<evidence type="ECO:0008006" key="4">
    <source>
        <dbReference type="Google" id="ProtNLM"/>
    </source>
</evidence>
<sequence>MLQAQWLFGLFVVVIVIWANFFNSYVKTFETLFLASVVILLGLWPLYRWIGNPGRDAIPVLPMHAGFMALSFGFAGLMPPGQMFTLDWTSEGERQQALVMAGLGLLSLYLGYHLARSIGNSKRVSVSWPLVILPAAYSFLVYVTVPAVLVIKSLVSFAGLNILSEVVDAICTFVVILVIHAAFSGALTRVARRIVLFGLIPYQLIIAGGLAGGTIAGTFVWAVVVGLTYVVTRRRVPYQWILAAAVLVFLLQPIKGEYRALTWGEDVDWSAMKRIQVWVEMGLSYYLDDQSSGVNQVSKGMEKSYDRVNHLMVTAAVIADTPSRQPFLYGESYLPLLTKWIPRLIWPEKPREDLGNRWGRQYGYLGEDDFGTSFNLPWLTEMYMNFGALGVFGVSFLLGVAFRYLSVHFWTRARDAGTYAFGMVIGIPLFFVESNLSLLFGQLIISAISLVIVAYVAARFFPSLFIWKHRDTQRNGIR</sequence>
<protein>
    <recommendedName>
        <fullName evidence="4">Oligosaccharide repeat unit polymerase</fullName>
    </recommendedName>
</protein>
<feature type="transmembrane region" description="Helical" evidence="1">
    <location>
        <begin position="97"/>
        <end position="115"/>
    </location>
</feature>
<organism evidence="2 3">
    <name type="scientific">Candidatus Thiodictyon syntrophicum</name>
    <dbReference type="NCBI Taxonomy" id="1166950"/>
    <lineage>
        <taxon>Bacteria</taxon>
        <taxon>Pseudomonadati</taxon>
        <taxon>Pseudomonadota</taxon>
        <taxon>Gammaproteobacteria</taxon>
        <taxon>Chromatiales</taxon>
        <taxon>Chromatiaceae</taxon>
        <taxon>Thiodictyon</taxon>
    </lineage>
</organism>
<feature type="transmembrane region" description="Helical" evidence="1">
    <location>
        <begin position="382"/>
        <end position="404"/>
    </location>
</feature>
<proteinExistence type="predicted"/>
<feature type="transmembrane region" description="Helical" evidence="1">
    <location>
        <begin position="127"/>
        <end position="150"/>
    </location>
</feature>
<evidence type="ECO:0000313" key="2">
    <source>
        <dbReference type="EMBL" id="AUB83862.1"/>
    </source>
</evidence>
<accession>A0A2K8UE79</accession>
<feature type="transmembrane region" description="Helical" evidence="1">
    <location>
        <begin position="416"/>
        <end position="432"/>
    </location>
</feature>
<dbReference type="AlphaFoldDB" id="A0A2K8UE79"/>
<feature type="transmembrane region" description="Helical" evidence="1">
    <location>
        <begin position="438"/>
        <end position="461"/>
    </location>
</feature>
<dbReference type="Proteomes" id="UP000232638">
    <property type="component" value="Chromosome"/>
</dbReference>
<feature type="transmembrane region" description="Helical" evidence="1">
    <location>
        <begin position="162"/>
        <end position="183"/>
    </location>
</feature>
<feature type="transmembrane region" description="Helical" evidence="1">
    <location>
        <begin position="203"/>
        <end position="231"/>
    </location>
</feature>
<evidence type="ECO:0000256" key="1">
    <source>
        <dbReference type="SAM" id="Phobius"/>
    </source>
</evidence>
<feature type="transmembrane region" description="Helical" evidence="1">
    <location>
        <begin position="57"/>
        <end position="77"/>
    </location>
</feature>
<dbReference type="EMBL" id="CP020370">
    <property type="protein sequence ID" value="AUB83862.1"/>
    <property type="molecule type" value="Genomic_DNA"/>
</dbReference>
<keyword evidence="1" id="KW-0472">Membrane</keyword>
<name>A0A2K8UE79_9GAMM</name>
<feature type="transmembrane region" description="Helical" evidence="1">
    <location>
        <begin position="6"/>
        <end position="25"/>
    </location>
</feature>
<dbReference type="KEGG" id="tsy:THSYN_24900"/>
<keyword evidence="1" id="KW-1133">Transmembrane helix</keyword>
<evidence type="ECO:0000313" key="3">
    <source>
        <dbReference type="Proteomes" id="UP000232638"/>
    </source>
</evidence>